<feature type="region of interest" description="Disordered" evidence="4">
    <location>
        <begin position="117"/>
        <end position="136"/>
    </location>
</feature>
<evidence type="ECO:0000256" key="4">
    <source>
        <dbReference type="SAM" id="MobiDB-lite"/>
    </source>
</evidence>
<name>A0A8H3I0F5_9LECA</name>
<dbReference type="OrthoDB" id="47375at2759"/>
<keyword evidence="5" id="KW-0472">Membrane</keyword>
<dbReference type="PANTHER" id="PTHR10730">
    <property type="entry name" value="PROCOLLAGEN-LYSINE,2-OXOGLUTARATE 5-DIOXYGENASE/GLYCOSYLTRANSFERASE 25 FAMILY MEMBER"/>
    <property type="match status" value="1"/>
</dbReference>
<dbReference type="InterPro" id="IPR050757">
    <property type="entry name" value="Collagen_mod_GT25"/>
</dbReference>
<dbReference type="CDD" id="cd06532">
    <property type="entry name" value="Glyco_transf_25"/>
    <property type="match status" value="1"/>
</dbReference>
<dbReference type="Proteomes" id="UP000664521">
    <property type="component" value="Unassembled WGS sequence"/>
</dbReference>
<evidence type="ECO:0000313" key="7">
    <source>
        <dbReference type="EMBL" id="CAF9910117.1"/>
    </source>
</evidence>
<evidence type="ECO:0000259" key="6">
    <source>
        <dbReference type="Pfam" id="PF01755"/>
    </source>
</evidence>
<proteinExistence type="inferred from homology"/>
<evidence type="ECO:0000313" key="8">
    <source>
        <dbReference type="Proteomes" id="UP000664521"/>
    </source>
</evidence>
<gene>
    <name evidence="7" type="ORF">HETSPECPRED_009616</name>
</gene>
<dbReference type="GO" id="GO:0016740">
    <property type="term" value="F:transferase activity"/>
    <property type="evidence" value="ECO:0007669"/>
    <property type="project" value="UniProtKB-KW"/>
</dbReference>
<feature type="transmembrane region" description="Helical" evidence="5">
    <location>
        <begin position="16"/>
        <end position="34"/>
    </location>
</feature>
<keyword evidence="8" id="KW-1185">Reference proteome</keyword>
<sequence length="411" mass="45250">MTSPSFFNAPPRFFKSIYLALVVVAVYASFFTSLPSKLPQLPKPHASIPSKVEPTSTVHDAISSDFRFSTHVSGSVSGNPSTKRIKAQSTQSLLRSHTKAVVQTIPQATKVHPTNMVTQPSQKAGTKPHTKPTETNSPMEAVANATLGFEKIIAINLPERTDRRDVLSLMSTMNNIKLEWHEAVKGEDLATKAWPSHWDKKLKMGELGNWRSHLSAIRRVVEEGYSSALIIEDDADWDLSLKSQLHMFAEKARIIGNVPLDKQTPSPYGDAWDLLWLGECATPPGPSDSQIFPGAGDQAHWVFRTHGGMACLYGYAVTQRSARMLMGWLLDVDEATDFAVGKFCSNHSCVTVWPELIGSHKSAGPRNRDSSISNQTDEAREKGETRNIVNSAILDMLGRIGPSPKLRVWPG</sequence>
<dbReference type="Pfam" id="PF01755">
    <property type="entry name" value="Glyco_transf_25"/>
    <property type="match status" value="1"/>
</dbReference>
<evidence type="ECO:0000256" key="3">
    <source>
        <dbReference type="ARBA" id="ARBA00022679"/>
    </source>
</evidence>
<dbReference type="PANTHER" id="PTHR10730:SF53">
    <property type="entry name" value="GLYCOSYLTRANSFERASE 25 FAMILY MEMBER"/>
    <property type="match status" value="1"/>
</dbReference>
<feature type="region of interest" description="Disordered" evidence="4">
    <location>
        <begin position="360"/>
        <end position="385"/>
    </location>
</feature>
<organism evidence="7 8">
    <name type="scientific">Heterodermia speciosa</name>
    <dbReference type="NCBI Taxonomy" id="116794"/>
    <lineage>
        <taxon>Eukaryota</taxon>
        <taxon>Fungi</taxon>
        <taxon>Dikarya</taxon>
        <taxon>Ascomycota</taxon>
        <taxon>Pezizomycotina</taxon>
        <taxon>Lecanoromycetes</taxon>
        <taxon>OSLEUM clade</taxon>
        <taxon>Lecanoromycetidae</taxon>
        <taxon>Caliciales</taxon>
        <taxon>Physciaceae</taxon>
        <taxon>Heterodermia</taxon>
    </lineage>
</organism>
<protein>
    <recommendedName>
        <fullName evidence="6">Glycosyl transferase family 25 domain-containing protein</fullName>
    </recommendedName>
</protein>
<dbReference type="InterPro" id="IPR002654">
    <property type="entry name" value="Glyco_trans_25"/>
</dbReference>
<accession>A0A8H3I0F5</accession>
<keyword evidence="3" id="KW-0808">Transferase</keyword>
<reference evidence="7" key="1">
    <citation type="submission" date="2021-03" db="EMBL/GenBank/DDBJ databases">
        <authorList>
            <person name="Tagirdzhanova G."/>
        </authorList>
    </citation>
    <scope>NUCLEOTIDE SEQUENCE</scope>
</reference>
<dbReference type="EMBL" id="CAJPDS010000008">
    <property type="protein sequence ID" value="CAF9910117.1"/>
    <property type="molecule type" value="Genomic_DNA"/>
</dbReference>
<evidence type="ECO:0000256" key="1">
    <source>
        <dbReference type="ARBA" id="ARBA00006721"/>
    </source>
</evidence>
<feature type="domain" description="Glycosyl transferase family 25" evidence="6">
    <location>
        <begin position="150"/>
        <end position="337"/>
    </location>
</feature>
<keyword evidence="2" id="KW-0328">Glycosyltransferase</keyword>
<evidence type="ECO:0000256" key="2">
    <source>
        <dbReference type="ARBA" id="ARBA00022676"/>
    </source>
</evidence>
<dbReference type="AlphaFoldDB" id="A0A8H3I0F5"/>
<comment type="similarity">
    <text evidence="1">Belongs to the glycosyltransferase 25 family.</text>
</comment>
<evidence type="ECO:0000256" key="5">
    <source>
        <dbReference type="SAM" id="Phobius"/>
    </source>
</evidence>
<keyword evidence="5" id="KW-1133">Transmembrane helix</keyword>
<keyword evidence="5" id="KW-0812">Transmembrane</keyword>
<comment type="caution">
    <text evidence="7">The sequence shown here is derived from an EMBL/GenBank/DDBJ whole genome shotgun (WGS) entry which is preliminary data.</text>
</comment>